<sequence>MILFDYQISEFKFTSDGSQLVMLLNDSYQMELCYIRCNSYQVNTVIEISGCNISFVRERFQRTRNYSIGYRFKFNTNTHYVFSKYLISSIPKKKKNESIELTLDIFEMQFPNYTQTCERPEPKITGYTPISARLASTDEIYPCKPNDTQLTTGSVTSVSTNFNPINFWTGSSQTFLLTTNVTAPLGSNTKESTAIVTKTDGTQNRDTVTEGSFIKDTAIVLQIITNSTTETPATQERIASTAKTNEAQPSHSGSTAHMVVRKSVSTIYTTKQAELLRRTNNENNGLYFI</sequence>
<keyword evidence="2" id="KW-1185">Reference proteome</keyword>
<dbReference type="AlphaFoldDB" id="A0A0C2MVT7"/>
<dbReference type="Proteomes" id="UP000031668">
    <property type="component" value="Unassembled WGS sequence"/>
</dbReference>
<reference evidence="1 2" key="1">
    <citation type="journal article" date="2014" name="Genome Biol. Evol.">
        <title>The genome of the myxosporean Thelohanellus kitauei shows adaptations to nutrient acquisition within its fish host.</title>
        <authorList>
            <person name="Yang Y."/>
            <person name="Xiong J."/>
            <person name="Zhou Z."/>
            <person name="Huo F."/>
            <person name="Miao W."/>
            <person name="Ran C."/>
            <person name="Liu Y."/>
            <person name="Zhang J."/>
            <person name="Feng J."/>
            <person name="Wang M."/>
            <person name="Wang M."/>
            <person name="Wang L."/>
            <person name="Yao B."/>
        </authorList>
    </citation>
    <scope>NUCLEOTIDE SEQUENCE [LARGE SCALE GENOMIC DNA]</scope>
    <source>
        <strain evidence="1">Wuqing</strain>
    </source>
</reference>
<organism evidence="1 2">
    <name type="scientific">Thelohanellus kitauei</name>
    <name type="common">Myxosporean</name>
    <dbReference type="NCBI Taxonomy" id="669202"/>
    <lineage>
        <taxon>Eukaryota</taxon>
        <taxon>Metazoa</taxon>
        <taxon>Cnidaria</taxon>
        <taxon>Myxozoa</taxon>
        <taxon>Myxosporea</taxon>
        <taxon>Bivalvulida</taxon>
        <taxon>Platysporina</taxon>
        <taxon>Myxobolidae</taxon>
        <taxon>Thelohanellus</taxon>
    </lineage>
</organism>
<evidence type="ECO:0000313" key="1">
    <source>
        <dbReference type="EMBL" id="KII65752.1"/>
    </source>
</evidence>
<protein>
    <submittedName>
        <fullName evidence="1">Uncharacterized protein</fullName>
    </submittedName>
</protein>
<accession>A0A0C2MVT7</accession>
<proteinExistence type="predicted"/>
<dbReference type="EMBL" id="JWZT01003733">
    <property type="protein sequence ID" value="KII65752.1"/>
    <property type="molecule type" value="Genomic_DNA"/>
</dbReference>
<evidence type="ECO:0000313" key="2">
    <source>
        <dbReference type="Proteomes" id="UP000031668"/>
    </source>
</evidence>
<name>A0A0C2MVT7_THEKT</name>
<comment type="caution">
    <text evidence="1">The sequence shown here is derived from an EMBL/GenBank/DDBJ whole genome shotgun (WGS) entry which is preliminary data.</text>
</comment>
<gene>
    <name evidence="1" type="ORF">RF11_04385</name>
</gene>